<reference evidence="1 2" key="1">
    <citation type="submission" date="2021-02" db="EMBL/GenBank/DDBJ databases">
        <title>Complete Genome Sequence of Arcanobacterium phocisimile strain DSM 26142T from a harbour seal.</title>
        <authorList>
            <person name="Borowiak M."/>
            <person name="Alssahen M."/>
            <person name="Malorny B."/>
            <person name="Laemmler C."/>
            <person name="Siebert U."/>
            <person name="Ploetz M."/>
            <person name="Abdulmawjood A."/>
        </authorList>
    </citation>
    <scope>NUCLEOTIDE SEQUENCE [LARGE SCALE GENOMIC DNA]</scope>
    <source>
        <strain evidence="1 2">DSM 26142</strain>
    </source>
</reference>
<dbReference type="EMBL" id="CP070228">
    <property type="protein sequence ID" value="QRV02648.1"/>
    <property type="molecule type" value="Genomic_DNA"/>
</dbReference>
<keyword evidence="2" id="KW-1185">Reference proteome</keyword>
<sequence>MTVWSDLANQGSGFSDEDMELASFVPLEGGFELALISTPKGFVIEAREDDQKLDLRRHTRIHVSPEDITGFVDGMLACSCGDRLEVTIGEIDYFAETNPESVPMVRVFRDGLVELRNQPGQFVGLSINLDDLSFVRDILQSTSARLTNADGWSEPSKQTYWSPSAALRLETKIITDPESLQRYLDLTVCTSEHGALWTVPMARSEAMESIDSFSKDSESVVLYGRVLPALPV</sequence>
<dbReference type="RefSeq" id="WP_204425194.1">
    <property type="nucleotide sequence ID" value="NZ_CP070228.1"/>
</dbReference>
<dbReference type="Proteomes" id="UP000602653">
    <property type="component" value="Chromosome"/>
</dbReference>
<evidence type="ECO:0000313" key="2">
    <source>
        <dbReference type="Proteomes" id="UP000602653"/>
    </source>
</evidence>
<proteinExistence type="predicted"/>
<accession>A0ABX7ILE9</accession>
<protein>
    <submittedName>
        <fullName evidence="1">Uncharacterized protein</fullName>
    </submittedName>
</protein>
<evidence type="ECO:0000313" key="1">
    <source>
        <dbReference type="EMBL" id="QRV02648.1"/>
    </source>
</evidence>
<gene>
    <name evidence="1" type="ORF">JTE88_02595</name>
</gene>
<name>A0ABX7ILE9_9ACTO</name>
<organism evidence="1 2">
    <name type="scientific">Arcanobacterium phocisimile</name>
    <dbReference type="NCBI Taxonomy" id="1302235"/>
    <lineage>
        <taxon>Bacteria</taxon>
        <taxon>Bacillati</taxon>
        <taxon>Actinomycetota</taxon>
        <taxon>Actinomycetes</taxon>
        <taxon>Actinomycetales</taxon>
        <taxon>Actinomycetaceae</taxon>
        <taxon>Arcanobacterium</taxon>
    </lineage>
</organism>